<keyword evidence="10 15" id="KW-0418">Kinase</keyword>
<comment type="subcellular location">
    <subcellularLocation>
        <location evidence="3 15">Cell inner membrane</location>
    </subcellularLocation>
    <subcellularLocation>
        <location evidence="2">Membrane</location>
        <topology evidence="2">Multi-pass membrane protein</topology>
    </subcellularLocation>
</comment>
<dbReference type="SMART" id="SM00387">
    <property type="entry name" value="HATPase_c"/>
    <property type="match status" value="1"/>
</dbReference>
<evidence type="ECO:0000256" key="6">
    <source>
        <dbReference type="ARBA" id="ARBA00022553"/>
    </source>
</evidence>
<keyword evidence="8 15" id="KW-0812">Transmembrane</keyword>
<dbReference type="InterPro" id="IPR006290">
    <property type="entry name" value="CztS_silS_copS"/>
</dbReference>
<dbReference type="InterPro" id="IPR003660">
    <property type="entry name" value="HAMP_dom"/>
</dbReference>
<keyword evidence="19" id="KW-1185">Reference proteome</keyword>
<dbReference type="InterPro" id="IPR036890">
    <property type="entry name" value="HATPase_C_sf"/>
</dbReference>
<evidence type="ECO:0000256" key="3">
    <source>
        <dbReference type="ARBA" id="ARBA00004533"/>
    </source>
</evidence>
<evidence type="ECO:0000313" key="18">
    <source>
        <dbReference type="EMBL" id="AVY95218.1"/>
    </source>
</evidence>
<keyword evidence="7 15" id="KW-0808">Transferase</keyword>
<evidence type="ECO:0000259" key="16">
    <source>
        <dbReference type="PROSITE" id="PS50109"/>
    </source>
</evidence>
<dbReference type="InterPro" id="IPR004358">
    <property type="entry name" value="Sig_transdc_His_kin-like_C"/>
</dbReference>
<feature type="transmembrane region" description="Helical" evidence="15">
    <location>
        <begin position="172"/>
        <end position="191"/>
    </location>
</feature>
<evidence type="ECO:0000259" key="17">
    <source>
        <dbReference type="PROSITE" id="PS50885"/>
    </source>
</evidence>
<dbReference type="InterPro" id="IPR005467">
    <property type="entry name" value="His_kinase_dom"/>
</dbReference>
<dbReference type="OrthoDB" id="9786919at2"/>
<dbReference type="Pfam" id="PF00512">
    <property type="entry name" value="HisKA"/>
    <property type="match status" value="1"/>
</dbReference>
<keyword evidence="12 15" id="KW-1133">Transmembrane helix</keyword>
<keyword evidence="5 15" id="KW-0997">Cell inner membrane</keyword>
<evidence type="ECO:0000256" key="2">
    <source>
        <dbReference type="ARBA" id="ARBA00004141"/>
    </source>
</evidence>
<dbReference type="Gene3D" id="6.10.340.10">
    <property type="match status" value="1"/>
</dbReference>
<dbReference type="PANTHER" id="PTHR45436:SF15">
    <property type="entry name" value="SENSOR HISTIDINE KINASE CUSS"/>
    <property type="match status" value="1"/>
</dbReference>
<gene>
    <name evidence="18" type="ORF">DAI18_15085</name>
</gene>
<dbReference type="Gene3D" id="3.30.565.10">
    <property type="entry name" value="Histidine kinase-like ATPase, C-terminal domain"/>
    <property type="match status" value="1"/>
</dbReference>
<keyword evidence="6" id="KW-0597">Phosphoprotein</keyword>
<dbReference type="KEGG" id="maer:DAI18_15085"/>
<evidence type="ECO:0000256" key="12">
    <source>
        <dbReference type="ARBA" id="ARBA00022989"/>
    </source>
</evidence>
<reference evidence="18 19" key="1">
    <citation type="submission" date="2018-04" db="EMBL/GenBank/DDBJ databases">
        <title>Denitrifier Microvirgula.</title>
        <authorList>
            <person name="Anderson E."/>
            <person name="Jang J."/>
            <person name="Ishii S."/>
        </authorList>
    </citation>
    <scope>NUCLEOTIDE SEQUENCE [LARGE SCALE GENOMIC DNA]</scope>
    <source>
        <strain evidence="18 19">BE2.4</strain>
    </source>
</reference>
<evidence type="ECO:0000256" key="4">
    <source>
        <dbReference type="ARBA" id="ARBA00022475"/>
    </source>
</evidence>
<dbReference type="STRING" id="1122240.GCA_000620105_02041"/>
<dbReference type="SUPFAM" id="SSF47384">
    <property type="entry name" value="Homodimeric domain of signal transducing histidine kinase"/>
    <property type="match status" value="1"/>
</dbReference>
<evidence type="ECO:0000256" key="13">
    <source>
        <dbReference type="ARBA" id="ARBA00023012"/>
    </source>
</evidence>
<dbReference type="PROSITE" id="PS50885">
    <property type="entry name" value="HAMP"/>
    <property type="match status" value="1"/>
</dbReference>
<accession>A0A2S0PCV2</accession>
<dbReference type="Gene3D" id="1.10.287.130">
    <property type="match status" value="1"/>
</dbReference>
<comment type="catalytic activity">
    <reaction evidence="1 15">
        <text>ATP + protein L-histidine = ADP + protein N-phospho-L-histidine.</text>
        <dbReference type="EC" id="2.7.13.3"/>
    </reaction>
</comment>
<keyword evidence="13 15" id="KW-0902">Two-component regulatory system</keyword>
<evidence type="ECO:0000256" key="1">
    <source>
        <dbReference type="ARBA" id="ARBA00000085"/>
    </source>
</evidence>
<dbReference type="InterPro" id="IPR003594">
    <property type="entry name" value="HATPase_dom"/>
</dbReference>
<dbReference type="InterPro" id="IPR050428">
    <property type="entry name" value="TCS_sensor_his_kinase"/>
</dbReference>
<dbReference type="InterPro" id="IPR003661">
    <property type="entry name" value="HisK_dim/P_dom"/>
</dbReference>
<evidence type="ECO:0000256" key="7">
    <source>
        <dbReference type="ARBA" id="ARBA00022679"/>
    </source>
</evidence>
<dbReference type="SUPFAM" id="SSF55874">
    <property type="entry name" value="ATPase domain of HSP90 chaperone/DNA topoisomerase II/histidine kinase"/>
    <property type="match status" value="1"/>
</dbReference>
<dbReference type="EC" id="2.7.13.3" evidence="15"/>
<dbReference type="EMBL" id="CP028519">
    <property type="protein sequence ID" value="AVY95218.1"/>
    <property type="molecule type" value="Genomic_DNA"/>
</dbReference>
<evidence type="ECO:0000256" key="10">
    <source>
        <dbReference type="ARBA" id="ARBA00022777"/>
    </source>
</evidence>
<dbReference type="PRINTS" id="PR00344">
    <property type="entry name" value="BCTRLSENSOR"/>
</dbReference>
<evidence type="ECO:0000256" key="5">
    <source>
        <dbReference type="ARBA" id="ARBA00022519"/>
    </source>
</evidence>
<feature type="domain" description="Histidine kinase" evidence="16">
    <location>
        <begin position="257"/>
        <end position="469"/>
    </location>
</feature>
<dbReference type="Pfam" id="PF02518">
    <property type="entry name" value="HATPase_c"/>
    <property type="match status" value="1"/>
</dbReference>
<dbReference type="Proteomes" id="UP000244173">
    <property type="component" value="Chromosome"/>
</dbReference>
<dbReference type="RefSeq" id="WP_028499131.1">
    <property type="nucleotide sequence ID" value="NZ_CP028519.1"/>
</dbReference>
<dbReference type="CDD" id="cd00082">
    <property type="entry name" value="HisKA"/>
    <property type="match status" value="1"/>
</dbReference>
<feature type="transmembrane region" description="Helical" evidence="15">
    <location>
        <begin position="12"/>
        <end position="39"/>
    </location>
</feature>
<dbReference type="PANTHER" id="PTHR45436">
    <property type="entry name" value="SENSOR HISTIDINE KINASE YKOH"/>
    <property type="match status" value="1"/>
</dbReference>
<comment type="function">
    <text evidence="15">Member of a two-component regulatory system.</text>
</comment>
<dbReference type="GO" id="GO:0005524">
    <property type="term" value="F:ATP binding"/>
    <property type="evidence" value="ECO:0007669"/>
    <property type="project" value="UniProtKB-KW"/>
</dbReference>
<keyword evidence="14 15" id="KW-0472">Membrane</keyword>
<dbReference type="NCBIfam" id="TIGR01386">
    <property type="entry name" value="cztS_silS_copS"/>
    <property type="match status" value="1"/>
</dbReference>
<organism evidence="18 19">
    <name type="scientific">Microvirgula aerodenitrificans</name>
    <dbReference type="NCBI Taxonomy" id="57480"/>
    <lineage>
        <taxon>Bacteria</taxon>
        <taxon>Pseudomonadati</taxon>
        <taxon>Pseudomonadota</taxon>
        <taxon>Betaproteobacteria</taxon>
        <taxon>Neisseriales</taxon>
        <taxon>Aquaspirillaceae</taxon>
        <taxon>Microvirgula</taxon>
    </lineage>
</organism>
<name>A0A2S0PCV2_9NEIS</name>
<feature type="domain" description="HAMP" evidence="17">
    <location>
        <begin position="197"/>
        <end position="249"/>
    </location>
</feature>
<dbReference type="CDD" id="cd00075">
    <property type="entry name" value="HATPase"/>
    <property type="match status" value="1"/>
</dbReference>
<proteinExistence type="predicted"/>
<evidence type="ECO:0000256" key="11">
    <source>
        <dbReference type="ARBA" id="ARBA00022840"/>
    </source>
</evidence>
<evidence type="ECO:0000256" key="14">
    <source>
        <dbReference type="ARBA" id="ARBA00023136"/>
    </source>
</evidence>
<dbReference type="SMART" id="SM00388">
    <property type="entry name" value="HisKA"/>
    <property type="match status" value="1"/>
</dbReference>
<dbReference type="InterPro" id="IPR036097">
    <property type="entry name" value="HisK_dim/P_sf"/>
</dbReference>
<sequence length="475" mass="52716">MSSKPARPHASLAVRLTIIFTLATVLVILLGGGALYLFLRAGLANQAISGLDDGLHLLRARIHDQPVAQESRAHWQRALTEFTRPDSLYACRLYDEDGHLVFESPRIAALSASDFPAPARDPALRALHPVKAPGHVEQHWLLSSVYIDRLDGARWRVDFAYDNEYKHELLEGYLHAMLLGVVLAVILFALIGQMTMRYVLMPIHSLSRQVGDIDAGQLDRRISPAWPRELLPIVSAMNSLLDRLQISFARQAQFSADLAHELRSPLHALVSVTEVTLNRPRNEQEYRATLEANLDEFRHLQRLSDDMLFIARTEQAEHQPLDRVAFDIHPLLDGLYDLFDALAESRQIGLQFSGTGTVYANRDLLRRALINLVSNALQYAHSRVSLSVVQDGTDSVFTVEDDGDGVAAAQLPFMFARFYRGDESRSRPGGTGLGLSIVKAIAERHGGTAGVENGERGGARFHIRLPGKPVADLQT</sequence>
<dbReference type="GO" id="GO:0000155">
    <property type="term" value="F:phosphorelay sensor kinase activity"/>
    <property type="evidence" value="ECO:0007669"/>
    <property type="project" value="InterPro"/>
</dbReference>
<dbReference type="AlphaFoldDB" id="A0A2S0PCV2"/>
<protein>
    <recommendedName>
        <fullName evidence="15">Sensor protein</fullName>
        <ecNumber evidence="15">2.7.13.3</ecNumber>
    </recommendedName>
</protein>
<evidence type="ECO:0000256" key="9">
    <source>
        <dbReference type="ARBA" id="ARBA00022741"/>
    </source>
</evidence>
<dbReference type="GO" id="GO:0005886">
    <property type="term" value="C:plasma membrane"/>
    <property type="evidence" value="ECO:0007669"/>
    <property type="project" value="UniProtKB-SubCell"/>
</dbReference>
<evidence type="ECO:0000256" key="15">
    <source>
        <dbReference type="RuleBase" id="RU364088"/>
    </source>
</evidence>
<evidence type="ECO:0000256" key="8">
    <source>
        <dbReference type="ARBA" id="ARBA00022692"/>
    </source>
</evidence>
<keyword evidence="4 15" id="KW-1003">Cell membrane</keyword>
<keyword evidence="11 15" id="KW-0067">ATP-binding</keyword>
<dbReference type="PROSITE" id="PS50109">
    <property type="entry name" value="HIS_KIN"/>
    <property type="match status" value="1"/>
</dbReference>
<keyword evidence="9 15" id="KW-0547">Nucleotide-binding</keyword>
<evidence type="ECO:0000313" key="19">
    <source>
        <dbReference type="Proteomes" id="UP000244173"/>
    </source>
</evidence>